<dbReference type="Proteomes" id="UP001634393">
    <property type="component" value="Unassembled WGS sequence"/>
</dbReference>
<evidence type="ECO:0000259" key="2">
    <source>
        <dbReference type="Pfam" id="PF25829"/>
    </source>
</evidence>
<dbReference type="PANTHER" id="PTHR33780:SF3">
    <property type="entry name" value="EXPRESSED PROTEIN"/>
    <property type="match status" value="1"/>
</dbReference>
<accession>A0ABD3TTL4</accession>
<protein>
    <recommendedName>
        <fullName evidence="2">DUF7953 domain-containing protein</fullName>
    </recommendedName>
</protein>
<keyword evidence="1" id="KW-1133">Transmembrane helix</keyword>
<reference evidence="3 4" key="1">
    <citation type="submission" date="2024-12" db="EMBL/GenBank/DDBJ databases">
        <title>The unique morphological basis and parallel evolutionary history of personate flowers in Penstemon.</title>
        <authorList>
            <person name="Depatie T.H."/>
            <person name="Wessinger C.A."/>
        </authorList>
    </citation>
    <scope>NUCLEOTIDE SEQUENCE [LARGE SCALE GENOMIC DNA]</scope>
    <source>
        <strain evidence="3">WTNN_2</strain>
        <tissue evidence="3">Leaf</tissue>
    </source>
</reference>
<keyword evidence="4" id="KW-1185">Reference proteome</keyword>
<sequence length="228" mass="26555">MIRRRSRPRVLWVLLLLCSILLGYFSVIISAAVVTLDSIEIFRTHEWLTSKPTVYFQCKGEDRIVLPDVKDKHVFYTFKGEESWQPLTELQDLKCKRCGFYEKDTIKSDDVFDEWEFCPSDFNRSDGKYVHFKDRELNATFLCPECVPLGSASDNSTQPRTNSKGMHWALIMVISITVSAAFFAGLFAVYKYWQKKKRQQEQARFLRLFEESDDIEDELGIGPLSHVI</sequence>
<dbReference type="EMBL" id="JBJXBP010000003">
    <property type="protein sequence ID" value="KAL3839593.1"/>
    <property type="molecule type" value="Genomic_DNA"/>
</dbReference>
<dbReference type="InterPro" id="IPR057713">
    <property type="entry name" value="DUF7953"/>
</dbReference>
<dbReference type="AlphaFoldDB" id="A0ABD3TTL4"/>
<keyword evidence="1" id="KW-0812">Transmembrane</keyword>
<feature type="transmembrane region" description="Helical" evidence="1">
    <location>
        <begin position="166"/>
        <end position="190"/>
    </location>
</feature>
<keyword evidence="1" id="KW-0472">Membrane</keyword>
<evidence type="ECO:0000313" key="3">
    <source>
        <dbReference type="EMBL" id="KAL3839593.1"/>
    </source>
</evidence>
<proteinExistence type="predicted"/>
<organism evidence="3 4">
    <name type="scientific">Penstemon smallii</name>
    <dbReference type="NCBI Taxonomy" id="265156"/>
    <lineage>
        <taxon>Eukaryota</taxon>
        <taxon>Viridiplantae</taxon>
        <taxon>Streptophyta</taxon>
        <taxon>Embryophyta</taxon>
        <taxon>Tracheophyta</taxon>
        <taxon>Spermatophyta</taxon>
        <taxon>Magnoliopsida</taxon>
        <taxon>eudicotyledons</taxon>
        <taxon>Gunneridae</taxon>
        <taxon>Pentapetalae</taxon>
        <taxon>asterids</taxon>
        <taxon>lamiids</taxon>
        <taxon>Lamiales</taxon>
        <taxon>Plantaginaceae</taxon>
        <taxon>Cheloneae</taxon>
        <taxon>Penstemon</taxon>
    </lineage>
</organism>
<evidence type="ECO:0000256" key="1">
    <source>
        <dbReference type="SAM" id="Phobius"/>
    </source>
</evidence>
<feature type="domain" description="DUF7953" evidence="2">
    <location>
        <begin position="31"/>
        <end position="144"/>
    </location>
</feature>
<dbReference type="PANTHER" id="PTHR33780">
    <property type="entry name" value="EXPRESSED PROTEIN"/>
    <property type="match status" value="1"/>
</dbReference>
<dbReference type="Pfam" id="PF25829">
    <property type="entry name" value="DUF7953"/>
    <property type="match status" value="1"/>
</dbReference>
<gene>
    <name evidence="3" type="ORF">ACJIZ3_024184</name>
</gene>
<evidence type="ECO:0000313" key="4">
    <source>
        <dbReference type="Proteomes" id="UP001634393"/>
    </source>
</evidence>
<comment type="caution">
    <text evidence="3">The sequence shown here is derived from an EMBL/GenBank/DDBJ whole genome shotgun (WGS) entry which is preliminary data.</text>
</comment>
<name>A0ABD3TTL4_9LAMI</name>